<evidence type="ECO:0000313" key="2">
    <source>
        <dbReference type="Proteomes" id="UP000249748"/>
    </source>
</evidence>
<organism evidence="1 2">
    <name type="scientific">Aspergillus costaricaensis CBS 115574</name>
    <dbReference type="NCBI Taxonomy" id="1448317"/>
    <lineage>
        <taxon>Eukaryota</taxon>
        <taxon>Fungi</taxon>
        <taxon>Dikarya</taxon>
        <taxon>Ascomycota</taxon>
        <taxon>Pezizomycotina</taxon>
        <taxon>Eurotiomycetes</taxon>
        <taxon>Eurotiomycetidae</taxon>
        <taxon>Eurotiales</taxon>
        <taxon>Aspergillaceae</taxon>
        <taxon>Aspergillus</taxon>
        <taxon>Aspergillus subgen. Circumdati</taxon>
    </lineage>
</organism>
<proteinExistence type="predicted"/>
<keyword evidence="2" id="KW-1185">Reference proteome</keyword>
<dbReference type="Proteomes" id="UP000249748">
    <property type="component" value="Unassembled WGS sequence"/>
</dbReference>
<protein>
    <submittedName>
        <fullName evidence="1">Uncharacterized protein</fullName>
    </submittedName>
</protein>
<sequence length="124" mass="13869">MLEAVRGFHTLADTRIPPASILEITNNNNIQRKELQVGFWIVILLAVGMVTPPCDKLSGQLPAGLFLALSLLSPVELSRIMNSWDVPPLPSANIHSILPIALFLRRTWCHVDLGWLTWLRTFCS</sequence>
<dbReference type="EMBL" id="KZ824542">
    <property type="protein sequence ID" value="RAK91217.1"/>
    <property type="molecule type" value="Genomic_DNA"/>
</dbReference>
<reference evidence="1" key="1">
    <citation type="submission" date="2018-02" db="EMBL/GenBank/DDBJ databases">
        <title>The genomes of Aspergillus section Nigri reveals drivers in fungal speciation.</title>
        <authorList>
            <consortium name="DOE Joint Genome Institute"/>
            <person name="Vesth T.C."/>
            <person name="Nybo J."/>
            <person name="Theobald S."/>
            <person name="Brandl J."/>
            <person name="Frisvad J.C."/>
            <person name="Nielsen K.F."/>
            <person name="Lyhne E.K."/>
            <person name="Kogle M.E."/>
            <person name="Kuo A."/>
            <person name="Riley R."/>
            <person name="Clum A."/>
            <person name="Nolan M."/>
            <person name="Lipzen A."/>
            <person name="Salamov A."/>
            <person name="Henrissat B."/>
            <person name="Wiebenga A."/>
            <person name="De vries R.P."/>
            <person name="Grigoriev I.V."/>
            <person name="Mortensen U.H."/>
            <person name="Andersen M.R."/>
            <person name="Baker S.E."/>
        </authorList>
    </citation>
    <scope>NUCLEOTIDE SEQUENCE</scope>
    <source>
        <strain evidence="1">CBS 115574</strain>
    </source>
</reference>
<accession>A0ACD1IN85</accession>
<name>A0ACD1IN85_9EURO</name>
<gene>
    <name evidence="1" type="ORF">BO79DRAFT_252739</name>
</gene>
<evidence type="ECO:0000313" key="1">
    <source>
        <dbReference type="EMBL" id="RAK91217.1"/>
    </source>
</evidence>